<name>A0ABD3FTN4_9STRA</name>
<protein>
    <recommendedName>
        <fullName evidence="4">Tubby C-terminal domain-containing protein</fullName>
    </recommendedName>
</protein>
<dbReference type="AlphaFoldDB" id="A0ABD3FTN4"/>
<gene>
    <name evidence="2" type="ORF">V7S43_005699</name>
</gene>
<evidence type="ECO:0000313" key="3">
    <source>
        <dbReference type="Proteomes" id="UP001632037"/>
    </source>
</evidence>
<organism evidence="2 3">
    <name type="scientific">Phytophthora oleae</name>
    <dbReference type="NCBI Taxonomy" id="2107226"/>
    <lineage>
        <taxon>Eukaryota</taxon>
        <taxon>Sar</taxon>
        <taxon>Stramenopiles</taxon>
        <taxon>Oomycota</taxon>
        <taxon>Peronosporomycetes</taxon>
        <taxon>Peronosporales</taxon>
        <taxon>Peronosporaceae</taxon>
        <taxon>Phytophthora</taxon>
    </lineage>
</organism>
<evidence type="ECO:0000313" key="2">
    <source>
        <dbReference type="EMBL" id="KAL3669322.1"/>
    </source>
</evidence>
<reference evidence="2 3" key="1">
    <citation type="submission" date="2024-09" db="EMBL/GenBank/DDBJ databases">
        <title>Genome sequencing and assembly of Phytophthora oleae, isolate VK10A, causative agent of rot of olive drupes.</title>
        <authorList>
            <person name="Conti Taguali S."/>
            <person name="Riolo M."/>
            <person name="La Spada F."/>
            <person name="Cacciola S.O."/>
            <person name="Dionisio G."/>
        </authorList>
    </citation>
    <scope>NUCLEOTIDE SEQUENCE [LARGE SCALE GENOMIC DNA]</scope>
    <source>
        <strain evidence="2 3">VK10A</strain>
    </source>
</reference>
<sequence>MFEDKELDDNDDIQLVEQKRRRIVSRSVLDKDAMVIEKLGDDPDLLDRFLEIRSRDAHGSMNQAGTATTPTAQAADAALDPPPSRKKSEPTSKYAFIPQPDQQYAHDLITSSKHRGKNPNVYVTGLVRSETVQFKALSGVCTRVFDFRFGPKGLSISRFLQRIALLGCRPVAQNL</sequence>
<feature type="compositionally biased region" description="Low complexity" evidence="1">
    <location>
        <begin position="63"/>
        <end position="79"/>
    </location>
</feature>
<dbReference type="Proteomes" id="UP001632037">
    <property type="component" value="Unassembled WGS sequence"/>
</dbReference>
<comment type="caution">
    <text evidence="2">The sequence shown here is derived from an EMBL/GenBank/DDBJ whole genome shotgun (WGS) entry which is preliminary data.</text>
</comment>
<keyword evidence="3" id="KW-1185">Reference proteome</keyword>
<proteinExistence type="predicted"/>
<evidence type="ECO:0000256" key="1">
    <source>
        <dbReference type="SAM" id="MobiDB-lite"/>
    </source>
</evidence>
<feature type="region of interest" description="Disordered" evidence="1">
    <location>
        <begin position="57"/>
        <end position="91"/>
    </location>
</feature>
<accession>A0ABD3FTN4</accession>
<dbReference type="EMBL" id="JBIMZQ010000009">
    <property type="protein sequence ID" value="KAL3669322.1"/>
    <property type="molecule type" value="Genomic_DNA"/>
</dbReference>
<evidence type="ECO:0008006" key="4">
    <source>
        <dbReference type="Google" id="ProtNLM"/>
    </source>
</evidence>